<evidence type="ECO:0000313" key="2">
    <source>
        <dbReference type="Proteomes" id="UP000464577"/>
    </source>
</evidence>
<keyword evidence="2" id="KW-1185">Reference proteome</keyword>
<gene>
    <name evidence="1" type="ORF">GJR95_28980</name>
</gene>
<organism evidence="1 2">
    <name type="scientific">Spirosoma endbachense</name>
    <dbReference type="NCBI Taxonomy" id="2666025"/>
    <lineage>
        <taxon>Bacteria</taxon>
        <taxon>Pseudomonadati</taxon>
        <taxon>Bacteroidota</taxon>
        <taxon>Cytophagia</taxon>
        <taxon>Cytophagales</taxon>
        <taxon>Cytophagaceae</taxon>
        <taxon>Spirosoma</taxon>
    </lineage>
</organism>
<evidence type="ECO:0000313" key="1">
    <source>
        <dbReference type="EMBL" id="QHV98791.1"/>
    </source>
</evidence>
<protein>
    <submittedName>
        <fullName evidence="1">Uncharacterized protein</fullName>
    </submittedName>
</protein>
<reference evidence="1 2" key="1">
    <citation type="submission" date="2019-11" db="EMBL/GenBank/DDBJ databases">
        <title>Spirosoma endbachense sp. nov., isolated from a natural salt meadow.</title>
        <authorList>
            <person name="Rojas J."/>
            <person name="Ambika Manirajan B."/>
            <person name="Ratering S."/>
            <person name="Suarez C."/>
            <person name="Geissler-Plaum R."/>
            <person name="Schnell S."/>
        </authorList>
    </citation>
    <scope>NUCLEOTIDE SEQUENCE [LARGE SCALE GENOMIC DNA]</scope>
    <source>
        <strain evidence="1 2">I-24</strain>
    </source>
</reference>
<sequence>MSVSSYPVVYRKLNCFCDMPADWKKLSSIIQQLNYYKDIYNLRYPKNKLGTKDIACSDDDVQSDEFNDKNILLYIEQDTLSTDYDGALKTLFINNGTGINYKTGILDVGNDRRRVIHNPNRVTVKYLMEYDELNGQTLISFQQAIHFDSAYQKQFKVVEYQLIRNENNKHEASIRYENSGTRFYFDVF</sequence>
<dbReference type="KEGG" id="senf:GJR95_28980"/>
<dbReference type="AlphaFoldDB" id="A0A6P1W035"/>
<accession>A0A6P1W035</accession>
<dbReference type="EMBL" id="CP045997">
    <property type="protein sequence ID" value="QHV98791.1"/>
    <property type="molecule type" value="Genomic_DNA"/>
</dbReference>
<name>A0A6P1W035_9BACT</name>
<dbReference type="Proteomes" id="UP000464577">
    <property type="component" value="Chromosome"/>
</dbReference>
<proteinExistence type="predicted"/>